<dbReference type="InterPro" id="IPR050301">
    <property type="entry name" value="NTE"/>
</dbReference>
<feature type="active site" description="Proton acceptor" evidence="4">
    <location>
        <position position="175"/>
    </location>
</feature>
<dbReference type="PATRIC" id="fig|1121290.3.peg.1985"/>
<dbReference type="InterPro" id="IPR016035">
    <property type="entry name" value="Acyl_Trfase/lysoPLipase"/>
</dbReference>
<dbReference type="PANTHER" id="PTHR14226:SF57">
    <property type="entry name" value="BLR7027 PROTEIN"/>
    <property type="match status" value="1"/>
</dbReference>
<evidence type="ECO:0000256" key="1">
    <source>
        <dbReference type="ARBA" id="ARBA00022801"/>
    </source>
</evidence>
<feature type="short sequence motif" description="GXSXG" evidence="4">
    <location>
        <begin position="35"/>
        <end position="39"/>
    </location>
</feature>
<dbReference type="InterPro" id="IPR002641">
    <property type="entry name" value="PNPLA_dom"/>
</dbReference>
<keyword evidence="7" id="KW-1185">Reference proteome</keyword>
<dbReference type="Pfam" id="PF01734">
    <property type="entry name" value="Patatin"/>
    <property type="match status" value="1"/>
</dbReference>
<dbReference type="Proteomes" id="UP000175744">
    <property type="component" value="Unassembled WGS sequence"/>
</dbReference>
<feature type="short sequence motif" description="DGA/G" evidence="4">
    <location>
        <begin position="175"/>
        <end position="177"/>
    </location>
</feature>
<proteinExistence type="predicted"/>
<sequence>MRGLFLQGGGAKGAFQAGAVYAFYEKGINFKVISGTSIGAINGYYIYTGNIEEMKNLYINENKIKVPEYLHKVVENDYVINEMKKLQVKRESIKSFYVNYTEVNKGELKEKIVDVDKLDREKAVNCVKYSSLLPYIGPSKINDFNDLVKNFDSKEVFEKFKDLVVNGEYDGYNLDGGILNNNLLSPFMEENLDKIYLLPLSNSFEVPDYLYNKYNDENIVVVKRNKAFRPEDTLNFNIDFLRNLFYEGYYEGKKCIH</sequence>
<dbReference type="RefSeq" id="WP_070110930.1">
    <property type="nucleotide sequence ID" value="NZ_LZFO01000036.1"/>
</dbReference>
<dbReference type="PROSITE" id="PS51635">
    <property type="entry name" value="PNPLA"/>
    <property type="match status" value="1"/>
</dbReference>
<evidence type="ECO:0000256" key="4">
    <source>
        <dbReference type="PROSITE-ProRule" id="PRU01161"/>
    </source>
</evidence>
<organism evidence="6 7">
    <name type="scientific">Clostridium acetireducens DSM 10703</name>
    <dbReference type="NCBI Taxonomy" id="1121290"/>
    <lineage>
        <taxon>Bacteria</taxon>
        <taxon>Bacillati</taxon>
        <taxon>Bacillota</taxon>
        <taxon>Clostridia</taxon>
        <taxon>Eubacteriales</taxon>
        <taxon>Clostridiaceae</taxon>
        <taxon>Clostridium</taxon>
    </lineage>
</organism>
<dbReference type="AlphaFoldDB" id="A0A1E8EWI6"/>
<name>A0A1E8EWI6_9CLOT</name>
<feature type="domain" description="PNPLA" evidence="5">
    <location>
        <begin position="4"/>
        <end position="188"/>
    </location>
</feature>
<evidence type="ECO:0000256" key="2">
    <source>
        <dbReference type="ARBA" id="ARBA00022963"/>
    </source>
</evidence>
<evidence type="ECO:0000256" key="3">
    <source>
        <dbReference type="ARBA" id="ARBA00023098"/>
    </source>
</evidence>
<accession>A0A1E8EWI6</accession>
<dbReference type="STRING" id="1121290.CLAOCE_19680"/>
<dbReference type="OrthoDB" id="9770965at2"/>
<keyword evidence="2 4" id="KW-0442">Lipid degradation</keyword>
<comment type="caution">
    <text evidence="6">The sequence shown here is derived from an EMBL/GenBank/DDBJ whole genome shotgun (WGS) entry which is preliminary data.</text>
</comment>
<feature type="short sequence motif" description="GXGXXG" evidence="4">
    <location>
        <begin position="8"/>
        <end position="13"/>
    </location>
</feature>
<evidence type="ECO:0000313" key="7">
    <source>
        <dbReference type="Proteomes" id="UP000175744"/>
    </source>
</evidence>
<gene>
    <name evidence="6" type="ORF">CLOACE_19680</name>
</gene>
<keyword evidence="3 4" id="KW-0443">Lipid metabolism</keyword>
<dbReference type="EMBL" id="LZFO01000036">
    <property type="protein sequence ID" value="OFI04999.1"/>
    <property type="molecule type" value="Genomic_DNA"/>
</dbReference>
<dbReference type="PANTHER" id="PTHR14226">
    <property type="entry name" value="NEUROPATHY TARGET ESTERASE/SWISS CHEESE D.MELANOGASTER"/>
    <property type="match status" value="1"/>
</dbReference>
<protein>
    <submittedName>
        <fullName evidence="6">Patatin-like phospholipase</fullName>
    </submittedName>
</protein>
<evidence type="ECO:0000259" key="5">
    <source>
        <dbReference type="PROSITE" id="PS51635"/>
    </source>
</evidence>
<dbReference type="GO" id="GO:0016042">
    <property type="term" value="P:lipid catabolic process"/>
    <property type="evidence" value="ECO:0007669"/>
    <property type="project" value="UniProtKB-UniRule"/>
</dbReference>
<dbReference type="Gene3D" id="3.40.1090.10">
    <property type="entry name" value="Cytosolic phospholipase A2 catalytic domain"/>
    <property type="match status" value="1"/>
</dbReference>
<dbReference type="GO" id="GO:0016787">
    <property type="term" value="F:hydrolase activity"/>
    <property type="evidence" value="ECO:0007669"/>
    <property type="project" value="UniProtKB-UniRule"/>
</dbReference>
<reference evidence="6 7" key="1">
    <citation type="submission" date="2016-06" db="EMBL/GenBank/DDBJ databases">
        <title>Genome sequence of Clostridium acetireducens DSM 10703.</title>
        <authorList>
            <person name="Poehlein A."/>
            <person name="Fluechter S."/>
            <person name="Duerre P."/>
            <person name="Daniel R."/>
        </authorList>
    </citation>
    <scope>NUCLEOTIDE SEQUENCE [LARGE SCALE GENOMIC DNA]</scope>
    <source>
        <strain evidence="6 7">DSM 10703</strain>
    </source>
</reference>
<dbReference type="SUPFAM" id="SSF52151">
    <property type="entry name" value="FabD/lysophospholipase-like"/>
    <property type="match status" value="1"/>
</dbReference>
<feature type="active site" description="Nucleophile" evidence="4">
    <location>
        <position position="37"/>
    </location>
</feature>
<evidence type="ECO:0000313" key="6">
    <source>
        <dbReference type="EMBL" id="OFI04999.1"/>
    </source>
</evidence>
<keyword evidence="1 4" id="KW-0378">Hydrolase</keyword>